<keyword evidence="1" id="KW-0732">Signal</keyword>
<evidence type="ECO:0000313" key="2">
    <source>
        <dbReference type="EMBL" id="MEJ1248585.1"/>
    </source>
</evidence>
<comment type="caution">
    <text evidence="2">The sequence shown here is derived from an EMBL/GenBank/DDBJ whole genome shotgun (WGS) entry which is preliminary data.</text>
</comment>
<dbReference type="AlphaFoldDB" id="A0AAW9R1D5"/>
<accession>A0AAW9R1D5</accession>
<sequence length="385" mass="42960">MKFRIPLFFLAALGVLVASGASARTAPGDVLFANGFEVPVPATAGGGGVNYLWFGDDGQCRDDSRDAYGLLKRYHETDAELGPVRALAQSQLATMRARGMRRLSLGVYFMHQPAAGGTLVDSSDPAAVAQAASNLALLLADAKAAGFVTVLFRFFPTNNINPSQPEFPGEGSPDYSPRVDEYWRLIEALRPVLAASGIGYRIDLMVEGAPRDSNNTLYPENQRYKYPANSTWSRTVRTLWQRYVAAWGRSGTVGFSFLADQDNNRLRSRVRHMRYVYEGVYPQVFAMDFYAGSAWDEYDKFLKMDEHMRDQNPSGASWDSTGWIIAEAYYEDPLAADALARAIRHTGRTVFYLTQWPLDRAGQCRNPHVNVVPPYEWMVWPGFGF</sequence>
<keyword evidence="3" id="KW-1185">Reference proteome</keyword>
<reference evidence="2 3" key="1">
    <citation type="journal article" date="2016" name="Antonie Van Leeuwenhoek">
        <title>Denitratimonas tolerans gen. nov., sp. nov., a denitrifying bacterium isolated from a bioreactor for tannery wastewater treatment.</title>
        <authorList>
            <person name="Han S.I."/>
            <person name="Kim J.O."/>
            <person name="Lee Y.R."/>
            <person name="Ekpeghere K.I."/>
            <person name="Koh S.C."/>
            <person name="Whang K.S."/>
        </authorList>
    </citation>
    <scope>NUCLEOTIDE SEQUENCE [LARGE SCALE GENOMIC DNA]</scope>
    <source>
        <strain evidence="2 3">KACC 17565</strain>
    </source>
</reference>
<protein>
    <recommendedName>
        <fullName evidence="4">Glycosyl hydrolase family 5</fullName>
    </recommendedName>
</protein>
<dbReference type="EMBL" id="JBBDHC010000003">
    <property type="protein sequence ID" value="MEJ1248585.1"/>
    <property type="molecule type" value="Genomic_DNA"/>
</dbReference>
<evidence type="ECO:0000256" key="1">
    <source>
        <dbReference type="SAM" id="SignalP"/>
    </source>
</evidence>
<proteinExistence type="predicted"/>
<dbReference type="Proteomes" id="UP001364472">
    <property type="component" value="Unassembled WGS sequence"/>
</dbReference>
<organism evidence="2 3">
    <name type="scientific">Denitratimonas tolerans</name>
    <dbReference type="NCBI Taxonomy" id="1338420"/>
    <lineage>
        <taxon>Bacteria</taxon>
        <taxon>Pseudomonadati</taxon>
        <taxon>Pseudomonadota</taxon>
        <taxon>Gammaproteobacteria</taxon>
        <taxon>Lysobacterales</taxon>
        <taxon>Lysobacteraceae</taxon>
        <taxon>Denitratimonas</taxon>
    </lineage>
</organism>
<gene>
    <name evidence="2" type="ORF">WB794_02710</name>
</gene>
<feature type="signal peptide" evidence="1">
    <location>
        <begin position="1"/>
        <end position="23"/>
    </location>
</feature>
<evidence type="ECO:0008006" key="4">
    <source>
        <dbReference type="Google" id="ProtNLM"/>
    </source>
</evidence>
<evidence type="ECO:0000313" key="3">
    <source>
        <dbReference type="Proteomes" id="UP001364472"/>
    </source>
</evidence>
<dbReference type="RefSeq" id="WP_337334305.1">
    <property type="nucleotide sequence ID" value="NZ_JBBDHC010000003.1"/>
</dbReference>
<name>A0AAW9R1D5_9GAMM</name>
<feature type="chain" id="PRO_5043510947" description="Glycosyl hydrolase family 5" evidence="1">
    <location>
        <begin position="24"/>
        <end position="385"/>
    </location>
</feature>